<dbReference type="FunFam" id="2.20.70.10:FF:000045">
    <property type="entry name" value="E3 ubiquitin-protein ligase NEDD4-like"/>
    <property type="match status" value="1"/>
</dbReference>
<organism evidence="8">
    <name type="scientific">Timema monikensis</name>
    <dbReference type="NCBI Taxonomy" id="170555"/>
    <lineage>
        <taxon>Eukaryota</taxon>
        <taxon>Metazoa</taxon>
        <taxon>Ecdysozoa</taxon>
        <taxon>Arthropoda</taxon>
        <taxon>Hexapoda</taxon>
        <taxon>Insecta</taxon>
        <taxon>Pterygota</taxon>
        <taxon>Neoptera</taxon>
        <taxon>Polyneoptera</taxon>
        <taxon>Phasmatodea</taxon>
        <taxon>Timematodea</taxon>
        <taxon>Timematoidea</taxon>
        <taxon>Timematidae</taxon>
        <taxon>Timema</taxon>
    </lineage>
</organism>
<dbReference type="Gene3D" id="2.60.40.150">
    <property type="entry name" value="C2 domain"/>
    <property type="match status" value="1"/>
</dbReference>
<dbReference type="GO" id="GO:0035329">
    <property type="term" value="P:hippo signaling"/>
    <property type="evidence" value="ECO:0007669"/>
    <property type="project" value="TreeGrafter"/>
</dbReference>
<sequence>MFFRSELYTRRGEINGHWLTSPDTNTLTVTVSVTSPDTSTLTVTVSVTSPDTSTLTVTVSVTPVFDTHYVVALEESDWVYSGGRMPLRVSGGTPGDQSREQVACHGAPITHYGHTLWAEPRKQAHTTLNILSFQLLLCTPINTCDPYVRIDLNTINGDETIDSVLTKTKKKSVTSHYISPVVFNCEPAVCNGRGQTLNPQWNEEFVFRVKPAEHKLVLQVFDENRLTRDDFLGMVELTLLNLPKEQEGRLIPAKQYILRPRSARSRVKGHLEIYHAYVREPAVGDEGEPVAQDPGSGRQGSDTDWELVEPDSSQPPTEGPAQPVFVQNQEQLPPLPTGWEERQDANGRTYYVNHIARSTQWERPTVSVPGSTEQTVRERSLESAATEFQRRFHISVDESETNNRREAAQLQEGDSVDSPSTPQRETETSAPQDQRVPSSGGATDGLPQGWSMQVAPNGRMFFINHNERTTSWVDPRTGRASPMPNQNHPPNRRPEDELGPLPEGVRFSAILSASIRFRELNILVSSIELRYITSGVISELTVMSVIVTDGRVLGARAT</sequence>
<gene>
    <name evidence="8" type="ORF">TMSB3V08_LOCUS3695</name>
</gene>
<keyword evidence="4" id="KW-0539">Nucleus</keyword>
<feature type="region of interest" description="Disordered" evidence="5">
    <location>
        <begin position="362"/>
        <end position="451"/>
    </location>
</feature>
<dbReference type="Pfam" id="PF00397">
    <property type="entry name" value="WW"/>
    <property type="match status" value="2"/>
</dbReference>
<feature type="domain" description="WW" evidence="7">
    <location>
        <begin position="444"/>
        <end position="477"/>
    </location>
</feature>
<dbReference type="PROSITE" id="PS01159">
    <property type="entry name" value="WW_DOMAIN_1"/>
    <property type="match status" value="2"/>
</dbReference>
<feature type="compositionally biased region" description="Polar residues" evidence="5">
    <location>
        <begin position="417"/>
        <end position="441"/>
    </location>
</feature>
<dbReference type="FunFam" id="2.20.70.10:FF:000037">
    <property type="entry name" value="E3 ubiquitin-protein ligase nedd-4"/>
    <property type="match status" value="1"/>
</dbReference>
<dbReference type="Pfam" id="PF00168">
    <property type="entry name" value="C2"/>
    <property type="match status" value="1"/>
</dbReference>
<dbReference type="SUPFAM" id="SSF49562">
    <property type="entry name" value="C2 domain (Calcium/lipid-binding domain, CaLB)"/>
    <property type="match status" value="1"/>
</dbReference>
<feature type="compositionally biased region" description="Polar residues" evidence="5">
    <location>
        <begin position="362"/>
        <end position="374"/>
    </location>
</feature>
<evidence type="ECO:0000259" key="6">
    <source>
        <dbReference type="PROSITE" id="PS50004"/>
    </source>
</evidence>
<comment type="subcellular location">
    <subcellularLocation>
        <location evidence="2">Cytoplasm</location>
    </subcellularLocation>
    <subcellularLocation>
        <location evidence="1">Nucleus</location>
    </subcellularLocation>
</comment>
<evidence type="ECO:0000256" key="5">
    <source>
        <dbReference type="SAM" id="MobiDB-lite"/>
    </source>
</evidence>
<accession>A0A7R9HNP9</accession>
<dbReference type="SMART" id="SM00239">
    <property type="entry name" value="C2"/>
    <property type="match status" value="1"/>
</dbReference>
<dbReference type="GO" id="GO:0005634">
    <property type="term" value="C:nucleus"/>
    <property type="evidence" value="ECO:0007669"/>
    <property type="project" value="UniProtKB-SubCell"/>
</dbReference>
<evidence type="ECO:0000259" key="7">
    <source>
        <dbReference type="PROSITE" id="PS50020"/>
    </source>
</evidence>
<feature type="domain" description="C2" evidence="6">
    <location>
        <begin position="108"/>
        <end position="252"/>
    </location>
</feature>
<evidence type="ECO:0000256" key="4">
    <source>
        <dbReference type="ARBA" id="ARBA00023242"/>
    </source>
</evidence>
<feature type="compositionally biased region" description="Basic and acidic residues" evidence="5">
    <location>
        <begin position="388"/>
        <end position="407"/>
    </location>
</feature>
<dbReference type="GO" id="GO:0045944">
    <property type="term" value="P:positive regulation of transcription by RNA polymerase II"/>
    <property type="evidence" value="ECO:0007669"/>
    <property type="project" value="TreeGrafter"/>
</dbReference>
<reference evidence="8" key="1">
    <citation type="submission" date="2020-11" db="EMBL/GenBank/DDBJ databases">
        <authorList>
            <person name="Tran Van P."/>
        </authorList>
    </citation>
    <scope>NUCLEOTIDE SEQUENCE</scope>
</reference>
<dbReference type="Gene3D" id="2.20.70.10">
    <property type="match status" value="2"/>
</dbReference>
<dbReference type="CDD" id="cd00201">
    <property type="entry name" value="WW"/>
    <property type="match status" value="2"/>
</dbReference>
<evidence type="ECO:0008006" key="9">
    <source>
        <dbReference type="Google" id="ProtNLM"/>
    </source>
</evidence>
<dbReference type="InterPro" id="IPR001202">
    <property type="entry name" value="WW_dom"/>
</dbReference>
<feature type="region of interest" description="Disordered" evidence="5">
    <location>
        <begin position="469"/>
        <end position="498"/>
    </location>
</feature>
<dbReference type="GO" id="GO:0003713">
    <property type="term" value="F:transcription coactivator activity"/>
    <property type="evidence" value="ECO:0007669"/>
    <property type="project" value="TreeGrafter"/>
</dbReference>
<evidence type="ECO:0000256" key="3">
    <source>
        <dbReference type="ARBA" id="ARBA00022490"/>
    </source>
</evidence>
<dbReference type="PROSITE" id="PS50020">
    <property type="entry name" value="WW_DOMAIN_2"/>
    <property type="match status" value="2"/>
</dbReference>
<evidence type="ECO:0000256" key="2">
    <source>
        <dbReference type="ARBA" id="ARBA00004496"/>
    </source>
</evidence>
<feature type="domain" description="WW" evidence="7">
    <location>
        <begin position="333"/>
        <end position="366"/>
    </location>
</feature>
<dbReference type="PANTHER" id="PTHR17616:SF8">
    <property type="entry name" value="TRANSCRIPTIONAL COACTIVATOR YORKIE"/>
    <property type="match status" value="1"/>
</dbReference>
<dbReference type="EMBL" id="OB793284">
    <property type="protein sequence ID" value="CAD7426824.1"/>
    <property type="molecule type" value="Genomic_DNA"/>
</dbReference>
<dbReference type="InterPro" id="IPR000008">
    <property type="entry name" value="C2_dom"/>
</dbReference>
<dbReference type="InterPro" id="IPR051583">
    <property type="entry name" value="YAP1"/>
</dbReference>
<dbReference type="SMART" id="SM00456">
    <property type="entry name" value="WW"/>
    <property type="match status" value="2"/>
</dbReference>
<keyword evidence="3" id="KW-0963">Cytoplasm</keyword>
<dbReference type="InterPro" id="IPR035892">
    <property type="entry name" value="C2_domain_sf"/>
</dbReference>
<evidence type="ECO:0000256" key="1">
    <source>
        <dbReference type="ARBA" id="ARBA00004123"/>
    </source>
</evidence>
<dbReference type="InterPro" id="IPR036020">
    <property type="entry name" value="WW_dom_sf"/>
</dbReference>
<name>A0A7R9HNP9_9NEOP</name>
<proteinExistence type="predicted"/>
<dbReference type="SUPFAM" id="SSF51045">
    <property type="entry name" value="WW domain"/>
    <property type="match status" value="2"/>
</dbReference>
<protein>
    <recommendedName>
        <fullName evidence="9">HECT-type E3 ubiquitin transferase</fullName>
    </recommendedName>
</protein>
<feature type="region of interest" description="Disordered" evidence="5">
    <location>
        <begin position="283"/>
        <end position="322"/>
    </location>
</feature>
<dbReference type="PROSITE" id="PS50004">
    <property type="entry name" value="C2"/>
    <property type="match status" value="1"/>
</dbReference>
<dbReference type="PANTHER" id="PTHR17616">
    <property type="entry name" value="YES-ASSOCIATED PROTEIN YAP1 FAMILY MEMBER"/>
    <property type="match status" value="1"/>
</dbReference>
<dbReference type="GO" id="GO:0005737">
    <property type="term" value="C:cytoplasm"/>
    <property type="evidence" value="ECO:0007669"/>
    <property type="project" value="UniProtKB-SubCell"/>
</dbReference>
<dbReference type="AlphaFoldDB" id="A0A7R9HNP9"/>
<evidence type="ECO:0000313" key="8">
    <source>
        <dbReference type="EMBL" id="CAD7426824.1"/>
    </source>
</evidence>